<dbReference type="EMBL" id="EQ973864">
    <property type="protein sequence ID" value="EEF41540.1"/>
    <property type="molecule type" value="Genomic_DNA"/>
</dbReference>
<organism evidence="1 2">
    <name type="scientific">Ricinus communis</name>
    <name type="common">Castor bean</name>
    <dbReference type="NCBI Taxonomy" id="3988"/>
    <lineage>
        <taxon>Eukaryota</taxon>
        <taxon>Viridiplantae</taxon>
        <taxon>Streptophyta</taxon>
        <taxon>Embryophyta</taxon>
        <taxon>Tracheophyta</taxon>
        <taxon>Spermatophyta</taxon>
        <taxon>Magnoliopsida</taxon>
        <taxon>eudicotyledons</taxon>
        <taxon>Gunneridae</taxon>
        <taxon>Pentapetalae</taxon>
        <taxon>rosids</taxon>
        <taxon>fabids</taxon>
        <taxon>Malpighiales</taxon>
        <taxon>Euphorbiaceae</taxon>
        <taxon>Acalyphoideae</taxon>
        <taxon>Acalypheae</taxon>
        <taxon>Ricinus</taxon>
    </lineage>
</organism>
<dbReference type="Proteomes" id="UP000008311">
    <property type="component" value="Unassembled WGS sequence"/>
</dbReference>
<evidence type="ECO:0000313" key="1">
    <source>
        <dbReference type="EMBL" id="EEF41540.1"/>
    </source>
</evidence>
<evidence type="ECO:0000313" key="2">
    <source>
        <dbReference type="Proteomes" id="UP000008311"/>
    </source>
</evidence>
<dbReference type="InParanoid" id="B9S4B2"/>
<accession>B9S4B2</accession>
<reference evidence="2" key="1">
    <citation type="journal article" date="2010" name="Nat. Biotechnol.">
        <title>Draft genome sequence of the oilseed species Ricinus communis.</title>
        <authorList>
            <person name="Chan A.P."/>
            <person name="Crabtree J."/>
            <person name="Zhao Q."/>
            <person name="Lorenzi H."/>
            <person name="Orvis J."/>
            <person name="Puiu D."/>
            <person name="Melake-Berhan A."/>
            <person name="Jones K.M."/>
            <person name="Redman J."/>
            <person name="Chen G."/>
            <person name="Cahoon E.B."/>
            <person name="Gedil M."/>
            <person name="Stanke M."/>
            <person name="Haas B.J."/>
            <person name="Wortman J.R."/>
            <person name="Fraser-Liggett C.M."/>
            <person name="Ravel J."/>
            <person name="Rabinowicz P.D."/>
        </authorList>
    </citation>
    <scope>NUCLEOTIDE SEQUENCE [LARGE SCALE GENOMIC DNA]</scope>
    <source>
        <strain evidence="2">cv. Hale</strain>
    </source>
</reference>
<keyword evidence="2" id="KW-1185">Reference proteome</keyword>
<gene>
    <name evidence="1" type="ORF">RCOM_0688800</name>
</gene>
<proteinExistence type="predicted"/>
<name>B9S4B2_RICCO</name>
<protein>
    <submittedName>
        <fullName evidence="1">Uncharacterized protein</fullName>
    </submittedName>
</protein>
<dbReference type="AlphaFoldDB" id="B9S4B2"/>
<sequence>MAELSNIKPLAGSQRECRERQYSPFYLPTEGIIIVSLSCTFDYTRMNIK</sequence>